<dbReference type="InParanoid" id="A0A1Y2E7V5"/>
<dbReference type="InterPro" id="IPR000782">
    <property type="entry name" value="FAS1_domain"/>
</dbReference>
<feature type="domain" description="FAS1" evidence="2">
    <location>
        <begin position="249"/>
        <end position="409"/>
    </location>
</feature>
<evidence type="ECO:0000313" key="4">
    <source>
        <dbReference type="Proteomes" id="UP000193689"/>
    </source>
</evidence>
<comment type="caution">
    <text evidence="3">The sequence shown here is derived from an EMBL/GenBank/DDBJ whole genome shotgun (WGS) entry which is preliminary data.</text>
</comment>
<dbReference type="AlphaFoldDB" id="A0A1Y2E7V5"/>
<dbReference type="PANTHER" id="PTHR10900:SF125">
    <property type="entry name" value="FAS1 DOMAIN-CONTAINING PROTEIN YLR001C"/>
    <property type="match status" value="1"/>
</dbReference>
<name>A0A1Y2E7V5_9PEZI</name>
<dbReference type="PANTHER" id="PTHR10900">
    <property type="entry name" value="PERIOSTIN-RELATED"/>
    <property type="match status" value="1"/>
</dbReference>
<dbReference type="RefSeq" id="XP_040718272.1">
    <property type="nucleotide sequence ID" value="XM_040858185.1"/>
</dbReference>
<dbReference type="OrthoDB" id="7700931at2759"/>
<keyword evidence="4" id="KW-1185">Reference proteome</keyword>
<evidence type="ECO:0000259" key="2">
    <source>
        <dbReference type="PROSITE" id="PS50213"/>
    </source>
</evidence>
<feature type="signal peptide" evidence="1">
    <location>
        <begin position="1"/>
        <end position="25"/>
    </location>
</feature>
<dbReference type="EMBL" id="MCFJ01000004">
    <property type="protein sequence ID" value="ORY67648.1"/>
    <property type="molecule type" value="Genomic_DNA"/>
</dbReference>
<proteinExistence type="predicted"/>
<dbReference type="InterPro" id="IPR050904">
    <property type="entry name" value="Adhesion/Biosynth-related"/>
</dbReference>
<organism evidence="3 4">
    <name type="scientific">Pseudomassariella vexata</name>
    <dbReference type="NCBI Taxonomy" id="1141098"/>
    <lineage>
        <taxon>Eukaryota</taxon>
        <taxon>Fungi</taxon>
        <taxon>Dikarya</taxon>
        <taxon>Ascomycota</taxon>
        <taxon>Pezizomycotina</taxon>
        <taxon>Sordariomycetes</taxon>
        <taxon>Xylariomycetidae</taxon>
        <taxon>Amphisphaeriales</taxon>
        <taxon>Pseudomassariaceae</taxon>
        <taxon>Pseudomassariella</taxon>
    </lineage>
</organism>
<dbReference type="Proteomes" id="UP000193689">
    <property type="component" value="Unassembled WGS sequence"/>
</dbReference>
<protein>
    <submittedName>
        <fullName evidence="3">Fasciclin domain-domain-containing protein</fullName>
    </submittedName>
</protein>
<dbReference type="SMART" id="SM00554">
    <property type="entry name" value="FAS1"/>
    <property type="match status" value="2"/>
</dbReference>
<feature type="chain" id="PRO_5012869853" evidence="1">
    <location>
        <begin position="26"/>
        <end position="463"/>
    </location>
</feature>
<evidence type="ECO:0000256" key="1">
    <source>
        <dbReference type="SAM" id="SignalP"/>
    </source>
</evidence>
<accession>A0A1Y2E7V5</accession>
<dbReference type="SUPFAM" id="SSF82153">
    <property type="entry name" value="FAS1 domain"/>
    <property type="match status" value="2"/>
</dbReference>
<dbReference type="PROSITE" id="PS50213">
    <property type="entry name" value="FAS1"/>
    <property type="match status" value="2"/>
</dbReference>
<dbReference type="GeneID" id="63774397"/>
<dbReference type="STRING" id="1141098.A0A1Y2E7V5"/>
<keyword evidence="1" id="KW-0732">Signal</keyword>
<dbReference type="InterPro" id="IPR036378">
    <property type="entry name" value="FAS1_dom_sf"/>
</dbReference>
<dbReference type="Gene3D" id="2.30.180.10">
    <property type="entry name" value="FAS1 domain"/>
    <property type="match status" value="2"/>
</dbReference>
<reference evidence="3 4" key="1">
    <citation type="submission" date="2016-07" db="EMBL/GenBank/DDBJ databases">
        <title>Pervasive Adenine N6-methylation of Active Genes in Fungi.</title>
        <authorList>
            <consortium name="DOE Joint Genome Institute"/>
            <person name="Mondo S.J."/>
            <person name="Dannebaum R.O."/>
            <person name="Kuo R.C."/>
            <person name="Labutti K."/>
            <person name="Haridas S."/>
            <person name="Kuo A."/>
            <person name="Salamov A."/>
            <person name="Ahrendt S.R."/>
            <person name="Lipzen A."/>
            <person name="Sullivan W."/>
            <person name="Andreopoulos W.B."/>
            <person name="Clum A."/>
            <person name="Lindquist E."/>
            <person name="Daum C."/>
            <person name="Ramamoorthy G.K."/>
            <person name="Gryganskyi A."/>
            <person name="Culley D."/>
            <person name="Magnuson J.K."/>
            <person name="James T.Y."/>
            <person name="O'Malley M.A."/>
            <person name="Stajich J.E."/>
            <person name="Spatafora J.W."/>
            <person name="Visel A."/>
            <person name="Grigoriev I.V."/>
        </authorList>
    </citation>
    <scope>NUCLEOTIDE SEQUENCE [LARGE SCALE GENOMIC DNA]</scope>
    <source>
        <strain evidence="3 4">CBS 129021</strain>
    </source>
</reference>
<dbReference type="Pfam" id="PF02469">
    <property type="entry name" value="Fasciclin"/>
    <property type="match status" value="2"/>
</dbReference>
<gene>
    <name evidence="3" type="ORF">BCR38DRAFT_407602</name>
</gene>
<sequence length="463" mass="51270">MIYTVALHLLAAAATAFVIPDEVTAHQLALDFDPPSSNVQSWWDKIPSLDDVRSSIEKELVATADRFDDYLPVNELEFESQLRDCLTPWDITTSGGHGHHGKHGRTNLTIYEVIQASNYTQKIAKLIDEYPDIVKTLNSTEANYTMFVPTDNAFEKIPEHHKKPPKEYIEKLLAYHVVPGFYPAGRILLSQTLPTLVKEEALGGNTQRLRVRAGLLGIKINFYSKVVAGNLYTANGVAHAIDSLLVPPPHSAKIIHLFPARFSTFLLAAETTKIGKELEKLKFAGSTLFLPSNLAFKKLGPRANAFLFNTEKGKGYLKALLKYHVVANETLYSDAYYGKPSAGIDENIDARPGGHYHVDLPTLLDDKNIAVDVMSWAGYTIMKVNQHTTVAVQDVVSKSGVIHVVNNVLIPPNTYKGDHVRDDLIEIDELMQRLDPYVEKSSLGGSHAEDSTDDIMEGLVGEL</sequence>
<feature type="domain" description="FAS1" evidence="2">
    <location>
        <begin position="107"/>
        <end position="245"/>
    </location>
</feature>
<evidence type="ECO:0000313" key="3">
    <source>
        <dbReference type="EMBL" id="ORY67648.1"/>
    </source>
</evidence>